<reference evidence="3" key="1">
    <citation type="journal article" date="2020" name="Nature">
        <title>Giant virus diversity and host interactions through global metagenomics.</title>
        <authorList>
            <person name="Schulz F."/>
            <person name="Roux S."/>
            <person name="Paez-Espino D."/>
            <person name="Jungbluth S."/>
            <person name="Walsh D.A."/>
            <person name="Denef V.J."/>
            <person name="McMahon K.D."/>
            <person name="Konstantinidis K.T."/>
            <person name="Eloe-Fadrosh E.A."/>
            <person name="Kyrpides N.C."/>
            <person name="Woyke T."/>
        </authorList>
    </citation>
    <scope>NUCLEOTIDE SEQUENCE</scope>
    <source>
        <strain evidence="3">GVMAG-S-1101164-72</strain>
    </source>
</reference>
<accession>A0A6C0APV3</accession>
<evidence type="ECO:0000259" key="2">
    <source>
        <dbReference type="PROSITE" id="PS51698"/>
    </source>
</evidence>
<sequence>MNQVPDEFICPITTSIMSDPVIGSDGHTYERSAITEWLRAHTTSPITREPMNVQGLRPNHSLKSMIQRFNATPAVTVVPVQPKKPPPKQQKSQQQSQAQVSLINNDHYYAISVFQEDALRQKPPVPVVVQSPPPQGPPLNKRNMAIICCSFIFIVIMIFIFRQFE</sequence>
<dbReference type="PROSITE" id="PS51698">
    <property type="entry name" value="U_BOX"/>
    <property type="match status" value="1"/>
</dbReference>
<dbReference type="Pfam" id="PF04564">
    <property type="entry name" value="U-box"/>
    <property type="match status" value="1"/>
</dbReference>
<dbReference type="GO" id="GO:0016567">
    <property type="term" value="P:protein ubiquitination"/>
    <property type="evidence" value="ECO:0007669"/>
    <property type="project" value="InterPro"/>
</dbReference>
<keyword evidence="1" id="KW-1133">Transmembrane helix</keyword>
<dbReference type="GO" id="GO:0004842">
    <property type="term" value="F:ubiquitin-protein transferase activity"/>
    <property type="evidence" value="ECO:0007669"/>
    <property type="project" value="InterPro"/>
</dbReference>
<evidence type="ECO:0000256" key="1">
    <source>
        <dbReference type="SAM" id="Phobius"/>
    </source>
</evidence>
<organism evidence="3">
    <name type="scientific">viral metagenome</name>
    <dbReference type="NCBI Taxonomy" id="1070528"/>
    <lineage>
        <taxon>unclassified sequences</taxon>
        <taxon>metagenomes</taxon>
        <taxon>organismal metagenomes</taxon>
    </lineage>
</organism>
<feature type="domain" description="U-box" evidence="2">
    <location>
        <begin position="3"/>
        <end position="76"/>
    </location>
</feature>
<dbReference type="AlphaFoldDB" id="A0A6C0APV3"/>
<evidence type="ECO:0000313" key="3">
    <source>
        <dbReference type="EMBL" id="QHS81859.1"/>
    </source>
</evidence>
<dbReference type="EMBL" id="MN740760">
    <property type="protein sequence ID" value="QHS81859.1"/>
    <property type="molecule type" value="Genomic_DNA"/>
</dbReference>
<keyword evidence="1" id="KW-0472">Membrane</keyword>
<dbReference type="Gene3D" id="3.30.40.10">
    <property type="entry name" value="Zinc/RING finger domain, C3HC4 (zinc finger)"/>
    <property type="match status" value="1"/>
</dbReference>
<name>A0A6C0APV3_9ZZZZ</name>
<dbReference type="PANTHER" id="PTHR46573">
    <property type="entry name" value="WD REPEAT, SAM AND U-BOX DOMAIN-CONTAINING PROTEIN 1"/>
    <property type="match status" value="1"/>
</dbReference>
<dbReference type="InterPro" id="IPR003613">
    <property type="entry name" value="Ubox_domain"/>
</dbReference>
<feature type="transmembrane region" description="Helical" evidence="1">
    <location>
        <begin position="144"/>
        <end position="161"/>
    </location>
</feature>
<proteinExistence type="predicted"/>
<dbReference type="SMART" id="SM00504">
    <property type="entry name" value="Ubox"/>
    <property type="match status" value="1"/>
</dbReference>
<keyword evidence="1" id="KW-0812">Transmembrane</keyword>
<protein>
    <recommendedName>
        <fullName evidence="2">U-box domain-containing protein</fullName>
    </recommendedName>
</protein>
<dbReference type="PANTHER" id="PTHR46573:SF1">
    <property type="entry name" value="WD REPEAT, SAM AND U-BOX DOMAIN-CONTAINING PROTEIN 1"/>
    <property type="match status" value="1"/>
</dbReference>
<dbReference type="SUPFAM" id="SSF57850">
    <property type="entry name" value="RING/U-box"/>
    <property type="match status" value="1"/>
</dbReference>
<dbReference type="InterPro" id="IPR013083">
    <property type="entry name" value="Znf_RING/FYVE/PHD"/>
</dbReference>
<dbReference type="InterPro" id="IPR052085">
    <property type="entry name" value="WD-SAM-U-box"/>
</dbReference>
<dbReference type="CDD" id="cd16655">
    <property type="entry name" value="RING-Ubox_WDSUB1-like"/>
    <property type="match status" value="1"/>
</dbReference>